<dbReference type="InterPro" id="IPR036691">
    <property type="entry name" value="Endo/exonu/phosph_ase_sf"/>
</dbReference>
<dbReference type="PROSITE" id="PS51585">
    <property type="entry name" value="SAM_MT_TPMT"/>
    <property type="match status" value="1"/>
</dbReference>
<dbReference type="AlphaFoldDB" id="A0AAD5JD28"/>
<feature type="domain" description="IP5PC-F beta-propeller" evidence="5">
    <location>
        <begin position="273"/>
        <end position="386"/>
    </location>
</feature>
<keyword evidence="4" id="KW-0949">S-adenosyl-L-methionine</keyword>
<dbReference type="PANTHER" id="PTHR32183">
    <property type="match status" value="1"/>
</dbReference>
<dbReference type="InterPro" id="IPR029063">
    <property type="entry name" value="SAM-dependent_MTases_sf"/>
</dbReference>
<keyword evidence="3" id="KW-0808">Transferase</keyword>
<feature type="domain" description="IP5PC-F beta-propeller" evidence="5">
    <location>
        <begin position="387"/>
        <end position="422"/>
    </location>
</feature>
<dbReference type="EMBL" id="JAJSOW010000003">
    <property type="protein sequence ID" value="KAI9194075.1"/>
    <property type="molecule type" value="Genomic_DNA"/>
</dbReference>
<keyword evidence="1" id="KW-0597">Phosphoprotein</keyword>
<proteinExistence type="predicted"/>
<dbReference type="Gene3D" id="3.40.50.150">
    <property type="entry name" value="Vaccinia Virus protein VP39"/>
    <property type="match status" value="1"/>
</dbReference>
<accession>A0AAD5JD28</accession>
<dbReference type="InterPro" id="IPR056454">
    <property type="entry name" value="Beta-prop_IP5PC_F"/>
</dbReference>
<dbReference type="InterPro" id="IPR056455">
    <property type="entry name" value="Ig-like_IP5PC_F"/>
</dbReference>
<reference evidence="7" key="1">
    <citation type="journal article" date="2022" name="Plant J.">
        <title>Strategies of tolerance reflected in two North American maple genomes.</title>
        <authorList>
            <person name="McEvoy S.L."/>
            <person name="Sezen U.U."/>
            <person name="Trouern-Trend A."/>
            <person name="McMahon S.M."/>
            <person name="Schaberg P.G."/>
            <person name="Yang J."/>
            <person name="Wegrzyn J.L."/>
            <person name="Swenson N.G."/>
        </authorList>
    </citation>
    <scope>NUCLEOTIDE SEQUENCE</scope>
    <source>
        <strain evidence="7">91603</strain>
    </source>
</reference>
<dbReference type="CDD" id="cd02440">
    <property type="entry name" value="AdoMet_MTases"/>
    <property type="match status" value="1"/>
</dbReference>
<evidence type="ECO:0000259" key="6">
    <source>
        <dbReference type="Pfam" id="PF23755"/>
    </source>
</evidence>
<dbReference type="Gene3D" id="3.60.10.10">
    <property type="entry name" value="Endonuclease/exonuclease/phosphatase"/>
    <property type="match status" value="2"/>
</dbReference>
<keyword evidence="2" id="KW-0489">Methyltransferase</keyword>
<dbReference type="Pfam" id="PF23755">
    <property type="entry name" value="Ig-like_IP5PC_F"/>
    <property type="match status" value="1"/>
</dbReference>
<evidence type="ECO:0000256" key="4">
    <source>
        <dbReference type="ARBA" id="ARBA00022691"/>
    </source>
</evidence>
<dbReference type="SUPFAM" id="SSF50998">
    <property type="entry name" value="Quinoprotein alcohol dehydrogenase-like"/>
    <property type="match status" value="1"/>
</dbReference>
<dbReference type="Proteomes" id="UP001064489">
    <property type="component" value="Chromosome 1"/>
</dbReference>
<name>A0AAD5JD28_ACENE</name>
<dbReference type="InterPro" id="IPR011047">
    <property type="entry name" value="Quinoprotein_ADH-like_sf"/>
</dbReference>
<dbReference type="GO" id="GO:0008757">
    <property type="term" value="F:S-adenosylmethionine-dependent methyltransferase activity"/>
    <property type="evidence" value="ECO:0007669"/>
    <property type="project" value="InterPro"/>
</dbReference>
<evidence type="ECO:0000313" key="7">
    <source>
        <dbReference type="EMBL" id="KAI9194075.1"/>
    </source>
</evidence>
<reference evidence="7" key="2">
    <citation type="submission" date="2023-02" db="EMBL/GenBank/DDBJ databases">
        <authorList>
            <person name="Swenson N.G."/>
            <person name="Wegrzyn J.L."/>
            <person name="Mcevoy S.L."/>
        </authorList>
    </citation>
    <scope>NUCLEOTIDE SEQUENCE</scope>
    <source>
        <strain evidence="7">91603</strain>
        <tissue evidence="7">Leaf</tissue>
    </source>
</reference>
<keyword evidence="8" id="KW-1185">Reference proteome</keyword>
<evidence type="ECO:0000313" key="8">
    <source>
        <dbReference type="Proteomes" id="UP001064489"/>
    </source>
</evidence>
<dbReference type="Pfam" id="PF05724">
    <property type="entry name" value="TPMT"/>
    <property type="match status" value="1"/>
</dbReference>
<dbReference type="PANTHER" id="PTHR32183:SF11">
    <property type="entry name" value="THIOL METHYLTRANSFERASE 2-RELATED"/>
    <property type="match status" value="1"/>
</dbReference>
<comment type="caution">
    <text evidence="7">The sequence shown here is derived from an EMBL/GenBank/DDBJ whole genome shotgun (WGS) entry which is preliminary data.</text>
</comment>
<feature type="domain" description="IP5PC-F immunoglobulin-like" evidence="6">
    <location>
        <begin position="575"/>
        <end position="641"/>
    </location>
</feature>
<dbReference type="GO" id="GO:0032259">
    <property type="term" value="P:methylation"/>
    <property type="evidence" value="ECO:0007669"/>
    <property type="project" value="UniProtKB-KW"/>
</dbReference>
<evidence type="ECO:0000256" key="2">
    <source>
        <dbReference type="ARBA" id="ARBA00022603"/>
    </source>
</evidence>
<organism evidence="7 8">
    <name type="scientific">Acer negundo</name>
    <name type="common">Box elder</name>
    <dbReference type="NCBI Taxonomy" id="4023"/>
    <lineage>
        <taxon>Eukaryota</taxon>
        <taxon>Viridiplantae</taxon>
        <taxon>Streptophyta</taxon>
        <taxon>Embryophyta</taxon>
        <taxon>Tracheophyta</taxon>
        <taxon>Spermatophyta</taxon>
        <taxon>Magnoliopsida</taxon>
        <taxon>eudicotyledons</taxon>
        <taxon>Gunneridae</taxon>
        <taxon>Pentapetalae</taxon>
        <taxon>rosids</taxon>
        <taxon>malvids</taxon>
        <taxon>Sapindales</taxon>
        <taxon>Sapindaceae</taxon>
        <taxon>Hippocastanoideae</taxon>
        <taxon>Acereae</taxon>
        <taxon>Acer</taxon>
    </lineage>
</organism>
<evidence type="ECO:0000259" key="5">
    <source>
        <dbReference type="Pfam" id="PF23754"/>
    </source>
</evidence>
<protein>
    <recommendedName>
        <fullName evidence="9">Thiol methyltransferase 2</fullName>
    </recommendedName>
</protein>
<evidence type="ECO:0000256" key="1">
    <source>
        <dbReference type="ARBA" id="ARBA00022553"/>
    </source>
</evidence>
<dbReference type="Pfam" id="PF23754">
    <property type="entry name" value="Beta-prop_IP5PC_F"/>
    <property type="match status" value="2"/>
</dbReference>
<dbReference type="InterPro" id="IPR008854">
    <property type="entry name" value="TPMT"/>
</dbReference>
<gene>
    <name evidence="7" type="ORF">LWI28_002901</name>
</gene>
<dbReference type="SUPFAM" id="SSF53335">
    <property type="entry name" value="S-adenosyl-L-methionine-dependent methyltransferases"/>
    <property type="match status" value="1"/>
</dbReference>
<evidence type="ECO:0008006" key="9">
    <source>
        <dbReference type="Google" id="ProtNLM"/>
    </source>
</evidence>
<evidence type="ECO:0000256" key="3">
    <source>
        <dbReference type="ARBA" id="ARBA00022679"/>
    </source>
</evidence>
<sequence>MRATYGGLLSKTLALSAANHPPSILGFLGTRSLGVRATKPKMEKNNREEQENVSMEKKENVINSNLKVNRMQQLMDDHSSGGWEKCWELGLTPWDLGQATPIIVHLHQSGALPKGKALVPGCGTGYDAVAMASPERHIVGLEISDIAIEKAKEFSSSLPNADYVTFLKADFFIWRPTELFDLIFDYTFFCAIEPDMRLAWAQKIRDILKPNGELITLMFPISDHIGGPPYKVSVSDYKEVLHPLGFQAISIVDNELAVGPRRGREKLGRWKRDARTKELLRVFNIEGQIENRVDTPQSVQDQPVEDEIKVKFISTSKKEKSHGTSFLQRSRNAIMGVAGAFVEDNKRTEALVISADGMFWSGCTNGLLVQWDGNGNRLQDVTHHPYGNLIASWVAHSSPVIKLAVGKGYIYSLATHGGIRGWSITSPGPLDNLLISELAAKEAMYSRRDNIRILIGTWNVGQGRASHDSLMSWLDSVSSVVGIIAMSAAKETDLKGVLEEGTTFERMGSRQLAGLLISLWYDACMDVTESDHKPVQCKFHVKIAHADRSVRRQAFGEIMKCNETVGSMLDELSYVPETSVNTETIVLQNQDTYVVRITNQSLKDKAFFKIICEGQSTVKEDEETYEYRSRGSFGFPRWLEVFVFYFIFMEVIGIVDRPLVDNN</sequence>